<gene>
    <name evidence="2" type="ORF">TVAG_350620</name>
</gene>
<dbReference type="EMBL" id="DS113477">
    <property type="protein sequence ID" value="EAY04387.1"/>
    <property type="molecule type" value="Genomic_DNA"/>
</dbReference>
<reference evidence="2" key="1">
    <citation type="submission" date="2006-10" db="EMBL/GenBank/DDBJ databases">
        <authorList>
            <person name="Amadeo P."/>
            <person name="Zhao Q."/>
            <person name="Wortman J."/>
            <person name="Fraser-Liggett C."/>
            <person name="Carlton J."/>
        </authorList>
    </citation>
    <scope>NUCLEOTIDE SEQUENCE</scope>
    <source>
        <strain evidence="2">G3</strain>
    </source>
</reference>
<name>A2ESK7_TRIV3</name>
<feature type="domain" description="DUF3447" evidence="1">
    <location>
        <begin position="58"/>
        <end position="113"/>
    </location>
</feature>
<evidence type="ECO:0000313" key="2">
    <source>
        <dbReference type="EMBL" id="EAY04387.1"/>
    </source>
</evidence>
<dbReference type="KEGG" id="tva:4762245"/>
<dbReference type="InParanoid" id="A2ESK7"/>
<evidence type="ECO:0000313" key="3">
    <source>
        <dbReference type="Proteomes" id="UP000001542"/>
    </source>
</evidence>
<organism evidence="2 3">
    <name type="scientific">Trichomonas vaginalis (strain ATCC PRA-98 / G3)</name>
    <dbReference type="NCBI Taxonomy" id="412133"/>
    <lineage>
        <taxon>Eukaryota</taxon>
        <taxon>Metamonada</taxon>
        <taxon>Parabasalia</taxon>
        <taxon>Trichomonadida</taxon>
        <taxon>Trichomonadidae</taxon>
        <taxon>Trichomonas</taxon>
    </lineage>
</organism>
<dbReference type="InterPro" id="IPR020683">
    <property type="entry name" value="DUF3447"/>
</dbReference>
<protein>
    <recommendedName>
        <fullName evidence="1">DUF3447 domain-containing protein</fullName>
    </recommendedName>
</protein>
<dbReference type="VEuPathDB" id="TrichDB:TVAGG3_0034990"/>
<proteinExistence type="predicted"/>
<dbReference type="RefSeq" id="XP_001316610.1">
    <property type="nucleotide sequence ID" value="XM_001316575.1"/>
</dbReference>
<dbReference type="AlphaFoldDB" id="A2ESK7"/>
<keyword evidence="3" id="KW-1185">Reference proteome</keyword>
<accession>A2ESK7</accession>
<dbReference type="PANTHER" id="PTHR24182">
    <property type="entry name" value="ANKYRIN REPEAT AND SOCS BOX CONTAINING 4"/>
    <property type="match status" value="1"/>
</dbReference>
<dbReference type="InterPro" id="IPR036770">
    <property type="entry name" value="Ankyrin_rpt-contain_sf"/>
</dbReference>
<sequence length="120" mass="13918">MNDDINSFITFTEKDGFDKDVRLQSDFYPRNHYGGFSLLDLCCYRGAISCFNYLRTKFNAKFDNDCLRLSFLGGNIDILNELLKDKKPTGPYEIEAAIISHNIDFINMKYDFKVTALNFL</sequence>
<evidence type="ECO:0000259" key="1">
    <source>
        <dbReference type="Pfam" id="PF11929"/>
    </source>
</evidence>
<dbReference type="PANTHER" id="PTHR24182:SF13">
    <property type="entry name" value="LD18443P"/>
    <property type="match status" value="1"/>
</dbReference>
<dbReference type="Pfam" id="PF11929">
    <property type="entry name" value="DUF3447"/>
    <property type="match status" value="1"/>
</dbReference>
<dbReference type="Proteomes" id="UP000001542">
    <property type="component" value="Unassembled WGS sequence"/>
</dbReference>
<reference evidence="2" key="2">
    <citation type="journal article" date="2007" name="Science">
        <title>Draft genome sequence of the sexually transmitted pathogen Trichomonas vaginalis.</title>
        <authorList>
            <person name="Carlton J.M."/>
            <person name="Hirt R.P."/>
            <person name="Silva J.C."/>
            <person name="Delcher A.L."/>
            <person name="Schatz M."/>
            <person name="Zhao Q."/>
            <person name="Wortman J.R."/>
            <person name="Bidwell S.L."/>
            <person name="Alsmark U.C.M."/>
            <person name="Besteiro S."/>
            <person name="Sicheritz-Ponten T."/>
            <person name="Noel C.J."/>
            <person name="Dacks J.B."/>
            <person name="Foster P.G."/>
            <person name="Simillion C."/>
            <person name="Van de Peer Y."/>
            <person name="Miranda-Saavedra D."/>
            <person name="Barton G.J."/>
            <person name="Westrop G.D."/>
            <person name="Mueller S."/>
            <person name="Dessi D."/>
            <person name="Fiori P.L."/>
            <person name="Ren Q."/>
            <person name="Paulsen I."/>
            <person name="Zhang H."/>
            <person name="Bastida-Corcuera F.D."/>
            <person name="Simoes-Barbosa A."/>
            <person name="Brown M.T."/>
            <person name="Hayes R.D."/>
            <person name="Mukherjee M."/>
            <person name="Okumura C.Y."/>
            <person name="Schneider R."/>
            <person name="Smith A.J."/>
            <person name="Vanacova S."/>
            <person name="Villalvazo M."/>
            <person name="Haas B.J."/>
            <person name="Pertea M."/>
            <person name="Feldblyum T.V."/>
            <person name="Utterback T.R."/>
            <person name="Shu C.L."/>
            <person name="Osoegawa K."/>
            <person name="de Jong P.J."/>
            <person name="Hrdy I."/>
            <person name="Horvathova L."/>
            <person name="Zubacova Z."/>
            <person name="Dolezal P."/>
            <person name="Malik S.B."/>
            <person name="Logsdon J.M. Jr."/>
            <person name="Henze K."/>
            <person name="Gupta A."/>
            <person name="Wang C.C."/>
            <person name="Dunne R.L."/>
            <person name="Upcroft J.A."/>
            <person name="Upcroft P."/>
            <person name="White O."/>
            <person name="Salzberg S.L."/>
            <person name="Tang P."/>
            <person name="Chiu C.-H."/>
            <person name="Lee Y.-S."/>
            <person name="Embley T.M."/>
            <person name="Coombs G.H."/>
            <person name="Mottram J.C."/>
            <person name="Tachezy J."/>
            <person name="Fraser-Liggett C.M."/>
            <person name="Johnson P.J."/>
        </authorList>
    </citation>
    <scope>NUCLEOTIDE SEQUENCE [LARGE SCALE GENOMIC DNA]</scope>
    <source>
        <strain evidence="2">G3</strain>
    </source>
</reference>
<dbReference type="SUPFAM" id="SSF48403">
    <property type="entry name" value="Ankyrin repeat"/>
    <property type="match status" value="1"/>
</dbReference>